<dbReference type="FunFam" id="1.10.10.10:FF:000039">
    <property type="entry name" value="Friend leukemia integration 1 transcription factor"/>
    <property type="match status" value="1"/>
</dbReference>
<evidence type="ECO:0000259" key="9">
    <source>
        <dbReference type="PROSITE" id="PS51433"/>
    </source>
</evidence>
<organism evidence="10 11">
    <name type="scientific">Cyprinus carpio carpio</name>
    <dbReference type="NCBI Taxonomy" id="630221"/>
    <lineage>
        <taxon>Eukaryota</taxon>
        <taxon>Metazoa</taxon>
        <taxon>Chordata</taxon>
        <taxon>Craniata</taxon>
        <taxon>Vertebrata</taxon>
        <taxon>Euteleostomi</taxon>
        <taxon>Actinopterygii</taxon>
        <taxon>Neopterygii</taxon>
        <taxon>Teleostei</taxon>
        <taxon>Ostariophysi</taxon>
        <taxon>Cypriniformes</taxon>
        <taxon>Cyprinidae</taxon>
        <taxon>Cyprininae</taxon>
        <taxon>Cyprinus</taxon>
    </lineage>
</organism>
<dbReference type="PROSITE" id="PS00345">
    <property type="entry name" value="ETS_DOMAIN_1"/>
    <property type="match status" value="1"/>
</dbReference>
<evidence type="ECO:0000313" key="11">
    <source>
        <dbReference type="Proteomes" id="UP001108240"/>
    </source>
</evidence>
<dbReference type="InterPro" id="IPR046328">
    <property type="entry name" value="ETS_fam"/>
</dbReference>
<reference evidence="10" key="2">
    <citation type="submission" date="2025-09" db="UniProtKB">
        <authorList>
            <consortium name="Ensembl"/>
        </authorList>
    </citation>
    <scope>IDENTIFICATION</scope>
</reference>
<keyword evidence="5" id="KW-0804">Transcription</keyword>
<dbReference type="GO" id="GO:0005634">
    <property type="term" value="C:nucleus"/>
    <property type="evidence" value="ECO:0007669"/>
    <property type="project" value="UniProtKB-SubCell"/>
</dbReference>
<dbReference type="AlphaFoldDB" id="A0A9J7YEQ7"/>
<evidence type="ECO:0000256" key="6">
    <source>
        <dbReference type="ARBA" id="ARBA00023242"/>
    </source>
</evidence>
<dbReference type="GO" id="GO:0000981">
    <property type="term" value="F:DNA-binding transcription factor activity, RNA polymerase II-specific"/>
    <property type="evidence" value="ECO:0007669"/>
    <property type="project" value="TreeGrafter"/>
</dbReference>
<sequence length="430" mass="47727">MASTIKEALSVVSEDQSLFECSYGASQFKTDMTASTTGEYGPSKLSPRVHQQDWLAPPPGRITVKLECGAGSRASPDVCAAVKGKVSPVMYSSFMEDKHAPPNMTSSERRVIVPADPSLWSVDHVRQWLEWAVKEYALPEVDLSLFHSIDGKELCKMSKDDVQRLTSSYTADILLSHLHYLRERGASFIFPNASVFPPDASRADVSFHGRRSGWTQPASAAKVPQSPAAILSKTQEQRAPLDPYQILGPTSSRLANPGSGQIQLWQFLLELLSDSSNSSCITWEGTNGEFKMTDPDEVARRWGERKSKPNMNYDKLSRALRYYYDKNIMTKVHGKRYAYKFDFHGIAQALQPHPPDSSIYKYPAELSYMSSYPHPQKMSFVSPHTQAMNVASSGFFSGPGPYWNAPAAAGIYSGPRHPAAHMPSHLGSYY</sequence>
<evidence type="ECO:0000256" key="7">
    <source>
        <dbReference type="RuleBase" id="RU004019"/>
    </source>
</evidence>
<dbReference type="PROSITE" id="PS00346">
    <property type="entry name" value="ETS_DOMAIN_2"/>
    <property type="match status" value="1"/>
</dbReference>
<comment type="similarity">
    <text evidence="2 7">Belongs to the ETS family.</text>
</comment>
<evidence type="ECO:0000313" key="10">
    <source>
        <dbReference type="Ensembl" id="ENSCCRP00000118402.1"/>
    </source>
</evidence>
<feature type="domain" description="ETS" evidence="8">
    <location>
        <begin position="262"/>
        <end position="342"/>
    </location>
</feature>
<keyword evidence="6 7" id="KW-0539">Nucleus</keyword>
<keyword evidence="4 7" id="KW-0238">DNA-binding</keyword>
<evidence type="ECO:0000256" key="4">
    <source>
        <dbReference type="ARBA" id="ARBA00023125"/>
    </source>
</evidence>
<dbReference type="Pfam" id="PF00178">
    <property type="entry name" value="Ets"/>
    <property type="match status" value="1"/>
</dbReference>
<dbReference type="Ensembl" id="ENSCCRT00000183329.1">
    <property type="protein sequence ID" value="ENSCCRP00000118402.1"/>
    <property type="gene ID" value="ENSCCRG00000063457.1"/>
</dbReference>
<evidence type="ECO:0000256" key="1">
    <source>
        <dbReference type="ARBA" id="ARBA00004123"/>
    </source>
</evidence>
<dbReference type="GeneTree" id="ENSGT00940000160662"/>
<dbReference type="SMART" id="SM00251">
    <property type="entry name" value="SAM_PNT"/>
    <property type="match status" value="1"/>
</dbReference>
<proteinExistence type="inferred from homology"/>
<keyword evidence="3" id="KW-0805">Transcription regulation</keyword>
<protein>
    <recommendedName>
        <fullName evidence="12">ETS transcription factor ERG</fullName>
    </recommendedName>
</protein>
<name>A0A9J7YEQ7_CYPCA</name>
<dbReference type="Pfam" id="PF02198">
    <property type="entry name" value="SAM_PNT"/>
    <property type="match status" value="1"/>
</dbReference>
<dbReference type="FunFam" id="1.10.150.50:FF:000010">
    <property type="entry name" value="Fli-1 proto-oncogene, ETS transcription factor"/>
    <property type="match status" value="1"/>
</dbReference>
<evidence type="ECO:0008006" key="12">
    <source>
        <dbReference type="Google" id="ProtNLM"/>
    </source>
</evidence>
<dbReference type="PANTHER" id="PTHR11849:SF216">
    <property type="entry name" value="TRANSCRIPTIONAL REGULATOR ERG"/>
    <property type="match status" value="1"/>
</dbReference>
<evidence type="ECO:0000256" key="3">
    <source>
        <dbReference type="ARBA" id="ARBA00023015"/>
    </source>
</evidence>
<dbReference type="GO" id="GO:0043565">
    <property type="term" value="F:sequence-specific DNA binding"/>
    <property type="evidence" value="ECO:0007669"/>
    <property type="project" value="InterPro"/>
</dbReference>
<evidence type="ECO:0000259" key="8">
    <source>
        <dbReference type="PROSITE" id="PS50061"/>
    </source>
</evidence>
<feature type="domain" description="PNT" evidence="9">
    <location>
        <begin position="99"/>
        <end position="185"/>
    </location>
</feature>
<evidence type="ECO:0000256" key="5">
    <source>
        <dbReference type="ARBA" id="ARBA00023163"/>
    </source>
</evidence>
<dbReference type="GO" id="GO:0030154">
    <property type="term" value="P:cell differentiation"/>
    <property type="evidence" value="ECO:0007669"/>
    <property type="project" value="TreeGrafter"/>
</dbReference>
<dbReference type="SMART" id="SM00413">
    <property type="entry name" value="ETS"/>
    <property type="match status" value="1"/>
</dbReference>
<reference evidence="10" key="1">
    <citation type="submission" date="2025-08" db="UniProtKB">
        <authorList>
            <consortium name="Ensembl"/>
        </authorList>
    </citation>
    <scope>IDENTIFICATION</scope>
</reference>
<dbReference type="PROSITE" id="PS50061">
    <property type="entry name" value="ETS_DOMAIN_3"/>
    <property type="match status" value="1"/>
</dbReference>
<dbReference type="InterPro" id="IPR003118">
    <property type="entry name" value="Pointed_dom"/>
</dbReference>
<dbReference type="PANTHER" id="PTHR11849">
    <property type="entry name" value="ETS"/>
    <property type="match status" value="1"/>
</dbReference>
<dbReference type="InterPro" id="IPR000418">
    <property type="entry name" value="Ets_dom"/>
</dbReference>
<evidence type="ECO:0000256" key="2">
    <source>
        <dbReference type="ARBA" id="ARBA00005562"/>
    </source>
</evidence>
<keyword evidence="11" id="KW-1185">Reference proteome</keyword>
<dbReference type="PROSITE" id="PS51433">
    <property type="entry name" value="PNT"/>
    <property type="match status" value="1"/>
</dbReference>
<accession>A0A9J7YEQ7</accession>
<comment type="subcellular location">
    <subcellularLocation>
        <location evidence="1 7">Nucleus</location>
    </subcellularLocation>
</comment>
<dbReference type="Proteomes" id="UP001108240">
    <property type="component" value="Unplaced"/>
</dbReference>